<accession>A0ABC9TIL0</accession>
<name>A0ABC9TIL0_ENTFL</name>
<evidence type="ECO:0000313" key="2">
    <source>
        <dbReference type="Proteomes" id="UP000015750"/>
    </source>
</evidence>
<dbReference type="Proteomes" id="UP000015750">
    <property type="component" value="Unassembled WGS sequence"/>
</dbReference>
<dbReference type="EMBL" id="ATIR01000098">
    <property type="protein sequence ID" value="EPI05100.1"/>
    <property type="molecule type" value="Genomic_DNA"/>
</dbReference>
<evidence type="ECO:0008006" key="3">
    <source>
        <dbReference type="Google" id="ProtNLM"/>
    </source>
</evidence>
<dbReference type="AlphaFoldDB" id="A0ABC9TIL0"/>
<proteinExistence type="predicted"/>
<evidence type="ECO:0000313" key="1">
    <source>
        <dbReference type="EMBL" id="EPI05100.1"/>
    </source>
</evidence>
<dbReference type="RefSeq" id="WP_016627633.1">
    <property type="nucleotide sequence ID" value="NZ_KE351851.1"/>
</dbReference>
<sequence>MEINLEGFKSHLQFEEGMDDSMLEFYLDMGKKYAKRATDDENSSVAYYIASIFWLYKVPEAEMENAFNALTPLILSEGLVVDDAKSNAKQNEMES</sequence>
<protein>
    <recommendedName>
        <fullName evidence="3">Phage protein</fullName>
    </recommendedName>
</protein>
<reference evidence="1 2" key="1">
    <citation type="submission" date="2013-06" db="EMBL/GenBank/DDBJ databases">
        <authorList>
            <person name="Weinstock G."/>
            <person name="Sodergren E."/>
            <person name="Lobos E.A."/>
            <person name="Fulton L."/>
            <person name="Fulton R."/>
            <person name="Courtney L."/>
            <person name="Fronick C."/>
            <person name="O'Laughlin M."/>
            <person name="Godfrey J."/>
            <person name="Wilson R.M."/>
            <person name="Miner T."/>
            <person name="Farmer C."/>
            <person name="Delehaunty K."/>
            <person name="Cordes M."/>
            <person name="Minx P."/>
            <person name="Tomlinson C."/>
            <person name="Chen J."/>
            <person name="Wollam A."/>
            <person name="Pepin K.H."/>
            <person name="Bhonagiri V."/>
            <person name="Zhang X."/>
            <person name="Warren W."/>
            <person name="Mitreva M."/>
            <person name="Mardis E.R."/>
            <person name="Wilson R.K."/>
        </authorList>
    </citation>
    <scope>NUCLEOTIDE SEQUENCE [LARGE SCALE GENOMIC DNA]</scope>
    <source>
        <strain evidence="1 2">RP2S-4</strain>
    </source>
</reference>
<gene>
    <name evidence="1" type="ORF">D358_02567</name>
</gene>
<organism evidence="1 2">
    <name type="scientific">Enterococcus faecalis RP2S-4</name>
    <dbReference type="NCBI Taxonomy" id="1244145"/>
    <lineage>
        <taxon>Bacteria</taxon>
        <taxon>Bacillati</taxon>
        <taxon>Bacillota</taxon>
        <taxon>Bacilli</taxon>
        <taxon>Lactobacillales</taxon>
        <taxon>Enterococcaceae</taxon>
        <taxon>Enterococcus</taxon>
    </lineage>
</organism>
<comment type="caution">
    <text evidence="1">The sequence shown here is derived from an EMBL/GenBank/DDBJ whole genome shotgun (WGS) entry which is preliminary data.</text>
</comment>